<keyword evidence="5 12" id="KW-0762">Sugar transport</keyword>
<keyword evidence="7" id="KW-0677">Repeat</keyword>
<dbReference type="Pfam" id="PF03083">
    <property type="entry name" value="MtN3_slv"/>
    <property type="match status" value="2"/>
</dbReference>
<dbReference type="PANTHER" id="PTHR10791">
    <property type="entry name" value="RAG1-ACTIVATING PROTEIN 1"/>
    <property type="match status" value="1"/>
</dbReference>
<keyword evidence="9 12" id="KW-0472">Membrane</keyword>
<accession>A0A5J9WGR5</accession>
<feature type="transmembrane region" description="Helical" evidence="12">
    <location>
        <begin position="55"/>
        <end position="72"/>
    </location>
</feature>
<dbReference type="OrthoDB" id="409725at2759"/>
<sequence length="314" mass="34297">MITMGQPLVFAVGLLVTFFLVCLAGNIVSFLVTLAPVPTFYRVYKKKSTESFHSVPYVVALLSAMLWLYYALLTKDILLLSINAIACVVQSVYLTIFLVYAPKEAMAFTVKLLCSMNVALYGAMVAFLQFYVQGHRRVSIAGGIGAAFAFAVFVAPLTIIRQVIRTKSVEFMPFWLSFFLTISAVVWFLYGLLMKDFFIAMPNVLGLLFGLAQMALYFVYRNPKKNGAVSEIQVVKQAADEVKDQQVHAGHHVAAANPNSGDEEVPSSAANADEGGNKNDVVVDILPPPEKEPPLPPLPPPAMPMVTPVAVEVV</sequence>
<evidence type="ECO:0000256" key="3">
    <source>
        <dbReference type="ARBA" id="ARBA00022448"/>
    </source>
</evidence>
<organism evidence="14 15">
    <name type="scientific">Eragrostis curvula</name>
    <name type="common">weeping love grass</name>
    <dbReference type="NCBI Taxonomy" id="38414"/>
    <lineage>
        <taxon>Eukaryota</taxon>
        <taxon>Viridiplantae</taxon>
        <taxon>Streptophyta</taxon>
        <taxon>Embryophyta</taxon>
        <taxon>Tracheophyta</taxon>
        <taxon>Spermatophyta</taxon>
        <taxon>Magnoliopsida</taxon>
        <taxon>Liliopsida</taxon>
        <taxon>Poales</taxon>
        <taxon>Poaceae</taxon>
        <taxon>PACMAD clade</taxon>
        <taxon>Chloridoideae</taxon>
        <taxon>Eragrostideae</taxon>
        <taxon>Eragrostidinae</taxon>
        <taxon>Eragrostis</taxon>
    </lineage>
</organism>
<evidence type="ECO:0000256" key="1">
    <source>
        <dbReference type="ARBA" id="ARBA00004651"/>
    </source>
</evidence>
<feature type="transmembrane region" description="Helical" evidence="12">
    <location>
        <begin position="199"/>
        <end position="220"/>
    </location>
</feature>
<dbReference type="PANTHER" id="PTHR10791:SF222">
    <property type="entry name" value="BIDIRECTIONAL SUGAR TRANSPORTER SWEET15"/>
    <property type="match status" value="1"/>
</dbReference>
<dbReference type="Gramene" id="TVU47057">
    <property type="protein sequence ID" value="TVU47057"/>
    <property type="gene ID" value="EJB05_06635"/>
</dbReference>
<evidence type="ECO:0000256" key="5">
    <source>
        <dbReference type="ARBA" id="ARBA00022597"/>
    </source>
</evidence>
<comment type="subcellular location">
    <subcellularLocation>
        <location evidence="1 12">Cell membrane</location>
        <topology evidence="1 12">Multi-pass membrane protein</topology>
    </subcellularLocation>
</comment>
<evidence type="ECO:0000256" key="9">
    <source>
        <dbReference type="ARBA" id="ARBA00023136"/>
    </source>
</evidence>
<protein>
    <recommendedName>
        <fullName evidence="12">Bidirectional sugar transporter SWEET</fullName>
    </recommendedName>
</protein>
<evidence type="ECO:0000256" key="2">
    <source>
        <dbReference type="ARBA" id="ARBA00007809"/>
    </source>
</evidence>
<evidence type="ECO:0000313" key="14">
    <source>
        <dbReference type="EMBL" id="TVU47057.1"/>
    </source>
</evidence>
<evidence type="ECO:0000256" key="8">
    <source>
        <dbReference type="ARBA" id="ARBA00022989"/>
    </source>
</evidence>
<dbReference type="InterPro" id="IPR004316">
    <property type="entry name" value="SWEET_rpt"/>
</dbReference>
<evidence type="ECO:0000256" key="10">
    <source>
        <dbReference type="ARBA" id="ARBA00037238"/>
    </source>
</evidence>
<keyword evidence="3 12" id="KW-0813">Transport</keyword>
<feature type="transmembrane region" description="Helical" evidence="12">
    <location>
        <begin position="172"/>
        <end position="193"/>
    </location>
</feature>
<keyword evidence="6 12" id="KW-0812">Transmembrane</keyword>
<feature type="compositionally biased region" description="Pro residues" evidence="13">
    <location>
        <begin position="294"/>
        <end position="303"/>
    </location>
</feature>
<evidence type="ECO:0000256" key="13">
    <source>
        <dbReference type="SAM" id="MobiDB-lite"/>
    </source>
</evidence>
<feature type="transmembrane region" description="Helical" evidence="12">
    <location>
        <begin position="12"/>
        <end position="34"/>
    </location>
</feature>
<feature type="non-terminal residue" evidence="14">
    <location>
        <position position="1"/>
    </location>
</feature>
<comment type="function">
    <text evidence="10">Mediates both low-affinity uptake and efflux of sugar across the plasma membrane.</text>
</comment>
<evidence type="ECO:0000256" key="12">
    <source>
        <dbReference type="RuleBase" id="RU910715"/>
    </source>
</evidence>
<name>A0A5J9WGR5_9POAL</name>
<comment type="caution">
    <text evidence="14">The sequence shown here is derived from an EMBL/GenBank/DDBJ whole genome shotgun (WGS) entry which is preliminary data.</text>
</comment>
<feature type="transmembrane region" description="Helical" evidence="12">
    <location>
        <begin position="112"/>
        <end position="132"/>
    </location>
</feature>
<keyword evidence="8 12" id="KW-1133">Transmembrane helix</keyword>
<dbReference type="AlphaFoldDB" id="A0A5J9WGR5"/>
<comment type="function">
    <text evidence="12">Mediates both low-affinity uptake and efflux of sugar across the membrane.</text>
</comment>
<evidence type="ECO:0000256" key="4">
    <source>
        <dbReference type="ARBA" id="ARBA00022475"/>
    </source>
</evidence>
<dbReference type="EMBL" id="RWGY01000004">
    <property type="protein sequence ID" value="TVU47057.1"/>
    <property type="molecule type" value="Genomic_DNA"/>
</dbReference>
<evidence type="ECO:0000256" key="6">
    <source>
        <dbReference type="ARBA" id="ARBA00022692"/>
    </source>
</evidence>
<dbReference type="Gene3D" id="1.20.1280.290">
    <property type="match status" value="2"/>
</dbReference>
<dbReference type="FunFam" id="1.20.1280.290:FF:000033">
    <property type="entry name" value="Bidirectional sugar transporter SWEET"/>
    <property type="match status" value="1"/>
</dbReference>
<evidence type="ECO:0000313" key="15">
    <source>
        <dbReference type="Proteomes" id="UP000324897"/>
    </source>
</evidence>
<keyword evidence="4" id="KW-1003">Cell membrane</keyword>
<dbReference type="Proteomes" id="UP000324897">
    <property type="component" value="Chromosome 5"/>
</dbReference>
<keyword evidence="15" id="KW-1185">Reference proteome</keyword>
<feature type="transmembrane region" description="Helical" evidence="12">
    <location>
        <begin position="138"/>
        <end position="160"/>
    </location>
</feature>
<gene>
    <name evidence="14" type="ORF">EJB05_06635</name>
</gene>
<evidence type="ECO:0000256" key="11">
    <source>
        <dbReference type="ARBA" id="ARBA00038715"/>
    </source>
</evidence>
<feature type="transmembrane region" description="Helical" evidence="12">
    <location>
        <begin position="78"/>
        <end position="100"/>
    </location>
</feature>
<dbReference type="InterPro" id="IPR047664">
    <property type="entry name" value="SWEET"/>
</dbReference>
<dbReference type="GO" id="GO:0051119">
    <property type="term" value="F:sugar transmembrane transporter activity"/>
    <property type="evidence" value="ECO:0007669"/>
    <property type="project" value="InterPro"/>
</dbReference>
<dbReference type="FunFam" id="1.20.1280.290:FF:000001">
    <property type="entry name" value="Bidirectional sugar transporter SWEET"/>
    <property type="match status" value="1"/>
</dbReference>
<proteinExistence type="inferred from homology"/>
<feature type="region of interest" description="Disordered" evidence="13">
    <location>
        <begin position="255"/>
        <end position="304"/>
    </location>
</feature>
<evidence type="ECO:0000256" key="7">
    <source>
        <dbReference type="ARBA" id="ARBA00022737"/>
    </source>
</evidence>
<reference evidence="14 15" key="1">
    <citation type="journal article" date="2019" name="Sci. Rep.">
        <title>A high-quality genome of Eragrostis curvula grass provides insights into Poaceae evolution and supports new strategies to enhance forage quality.</title>
        <authorList>
            <person name="Carballo J."/>
            <person name="Santos B.A.C.M."/>
            <person name="Zappacosta D."/>
            <person name="Garbus I."/>
            <person name="Selva J.P."/>
            <person name="Gallo C.A."/>
            <person name="Diaz A."/>
            <person name="Albertini E."/>
            <person name="Caccamo M."/>
            <person name="Echenique V."/>
        </authorList>
    </citation>
    <scope>NUCLEOTIDE SEQUENCE [LARGE SCALE GENOMIC DNA]</scope>
    <source>
        <strain evidence="15">cv. Victoria</strain>
        <tissue evidence="14">Leaf</tissue>
    </source>
</reference>
<comment type="subunit">
    <text evidence="11">Forms homooligomers and/or heterooligomers.</text>
</comment>
<comment type="similarity">
    <text evidence="2 12">Belongs to the SWEET sugar transporter family.</text>
</comment>
<dbReference type="GO" id="GO:0005886">
    <property type="term" value="C:plasma membrane"/>
    <property type="evidence" value="ECO:0007669"/>
    <property type="project" value="UniProtKB-SubCell"/>
</dbReference>